<comment type="caution">
    <text evidence="13">The sequence shown here is derived from an EMBL/GenBank/DDBJ whole genome shotgun (WGS) entry which is preliminary data.</text>
</comment>
<evidence type="ECO:0000313" key="14">
    <source>
        <dbReference type="Proteomes" id="UP001154282"/>
    </source>
</evidence>
<dbReference type="Gene3D" id="1.10.1370.40">
    <property type="match status" value="2"/>
</dbReference>
<feature type="domain" description="Peptidase M3A/M3B catalytic" evidence="11">
    <location>
        <begin position="346"/>
        <end position="540"/>
    </location>
</feature>
<dbReference type="FunFam" id="1.10.1370.40:FF:000006">
    <property type="entry name" value="Organellar oligopeptidase A, chloroplastic/mitochondrial"/>
    <property type="match status" value="1"/>
</dbReference>
<dbReference type="CDD" id="cd06456">
    <property type="entry name" value="M3A_DCP"/>
    <property type="match status" value="1"/>
</dbReference>
<evidence type="ECO:0000259" key="12">
    <source>
        <dbReference type="Pfam" id="PF19310"/>
    </source>
</evidence>
<keyword evidence="10" id="KW-0732">Signal</keyword>
<keyword evidence="5 9" id="KW-0862">Zinc</keyword>
<dbReference type="Gene3D" id="3.40.390.10">
    <property type="entry name" value="Collagenase (Catalytic Domain)"/>
    <property type="match status" value="1"/>
</dbReference>
<dbReference type="EMBL" id="CAMGYJ010000004">
    <property type="protein sequence ID" value="CAI0405366.1"/>
    <property type="molecule type" value="Genomic_DNA"/>
</dbReference>
<feature type="chain" id="PRO_5043908749" description="oligopeptidase A" evidence="10">
    <location>
        <begin position="30"/>
        <end position="757"/>
    </location>
</feature>
<comment type="cofactor">
    <cofactor evidence="9">
        <name>Zn(2+)</name>
        <dbReference type="ChEBI" id="CHEBI:29105"/>
    </cofactor>
    <text evidence="9">Binds 1 zinc ion.</text>
</comment>
<accession>A0AAV0J615</accession>
<dbReference type="AlphaFoldDB" id="A0AAV0J615"/>
<dbReference type="InterPro" id="IPR034005">
    <property type="entry name" value="M3A_DCP"/>
</dbReference>
<dbReference type="PANTHER" id="PTHR11804:SF83">
    <property type="entry name" value="LD37516P"/>
    <property type="match status" value="1"/>
</dbReference>
<keyword evidence="14" id="KW-1185">Reference proteome</keyword>
<evidence type="ECO:0000256" key="6">
    <source>
        <dbReference type="ARBA" id="ARBA00023049"/>
    </source>
</evidence>
<comment type="similarity">
    <text evidence="1 9">Belongs to the peptidase M3 family.</text>
</comment>
<dbReference type="GO" id="GO:0006508">
    <property type="term" value="P:proteolysis"/>
    <property type="evidence" value="ECO:0007669"/>
    <property type="project" value="UniProtKB-KW"/>
</dbReference>
<name>A0AAV0J615_9ROSI</name>
<evidence type="ECO:0000256" key="1">
    <source>
        <dbReference type="ARBA" id="ARBA00006040"/>
    </source>
</evidence>
<evidence type="ECO:0000256" key="2">
    <source>
        <dbReference type="ARBA" id="ARBA00022670"/>
    </source>
</evidence>
<dbReference type="EC" id="3.4.24.70" evidence="8"/>
<dbReference type="GO" id="GO:0009507">
    <property type="term" value="C:chloroplast"/>
    <property type="evidence" value="ECO:0007669"/>
    <property type="project" value="TreeGrafter"/>
</dbReference>
<dbReference type="Pfam" id="PF19310">
    <property type="entry name" value="TOP_N"/>
    <property type="match status" value="1"/>
</dbReference>
<organism evidence="13 14">
    <name type="scientific">Linum tenue</name>
    <dbReference type="NCBI Taxonomy" id="586396"/>
    <lineage>
        <taxon>Eukaryota</taxon>
        <taxon>Viridiplantae</taxon>
        <taxon>Streptophyta</taxon>
        <taxon>Embryophyta</taxon>
        <taxon>Tracheophyta</taxon>
        <taxon>Spermatophyta</taxon>
        <taxon>Magnoliopsida</taxon>
        <taxon>eudicotyledons</taxon>
        <taxon>Gunneridae</taxon>
        <taxon>Pentapetalae</taxon>
        <taxon>rosids</taxon>
        <taxon>fabids</taxon>
        <taxon>Malpighiales</taxon>
        <taxon>Linaceae</taxon>
        <taxon>Linum</taxon>
    </lineage>
</organism>
<evidence type="ECO:0000256" key="5">
    <source>
        <dbReference type="ARBA" id="ARBA00022833"/>
    </source>
</evidence>
<reference evidence="13" key="1">
    <citation type="submission" date="2022-08" db="EMBL/GenBank/DDBJ databases">
        <authorList>
            <person name="Gutierrez-Valencia J."/>
        </authorList>
    </citation>
    <scope>NUCLEOTIDE SEQUENCE</scope>
</reference>
<dbReference type="Proteomes" id="UP001154282">
    <property type="component" value="Unassembled WGS sequence"/>
</dbReference>
<dbReference type="InterPro" id="IPR045666">
    <property type="entry name" value="OpdA_N"/>
</dbReference>
<evidence type="ECO:0000313" key="13">
    <source>
        <dbReference type="EMBL" id="CAI0405366.1"/>
    </source>
</evidence>
<dbReference type="InterPro" id="IPR024079">
    <property type="entry name" value="MetalloPept_cat_dom_sf"/>
</dbReference>
<feature type="signal peptide" evidence="10">
    <location>
        <begin position="1"/>
        <end position="29"/>
    </location>
</feature>
<evidence type="ECO:0000256" key="7">
    <source>
        <dbReference type="ARBA" id="ARBA00024603"/>
    </source>
</evidence>
<feature type="domain" description="Peptidase M3A/M3B catalytic" evidence="11">
    <location>
        <begin position="542"/>
        <end position="749"/>
    </location>
</feature>
<keyword evidence="2 9" id="KW-0645">Protease</keyword>
<dbReference type="PANTHER" id="PTHR11804">
    <property type="entry name" value="PROTEASE M3 THIMET OLIGOPEPTIDASE-RELATED"/>
    <property type="match status" value="1"/>
</dbReference>
<dbReference type="InterPro" id="IPR001567">
    <property type="entry name" value="Pept_M3A_M3B_dom"/>
</dbReference>
<feature type="domain" description="Oligopeptidase A N-terminal" evidence="12">
    <location>
        <begin position="144"/>
        <end position="266"/>
    </location>
</feature>
<protein>
    <recommendedName>
        <fullName evidence="8">oligopeptidase A</fullName>
        <ecNumber evidence="8">3.4.24.70</ecNumber>
    </recommendedName>
</protein>
<dbReference type="InterPro" id="IPR024077">
    <property type="entry name" value="Neurolysin/TOP_dom2"/>
</dbReference>
<keyword evidence="6 9" id="KW-0482">Metalloprotease</keyword>
<dbReference type="Pfam" id="PF01432">
    <property type="entry name" value="Peptidase_M3"/>
    <property type="match status" value="2"/>
</dbReference>
<dbReference type="GO" id="GO:0006518">
    <property type="term" value="P:peptide metabolic process"/>
    <property type="evidence" value="ECO:0007669"/>
    <property type="project" value="TreeGrafter"/>
</dbReference>
<keyword evidence="3 9" id="KW-0479">Metal-binding</keyword>
<evidence type="ECO:0000256" key="3">
    <source>
        <dbReference type="ARBA" id="ARBA00022723"/>
    </source>
</evidence>
<dbReference type="GO" id="GO:0004222">
    <property type="term" value="F:metalloendopeptidase activity"/>
    <property type="evidence" value="ECO:0007669"/>
    <property type="project" value="UniProtKB-EC"/>
</dbReference>
<evidence type="ECO:0000256" key="9">
    <source>
        <dbReference type="RuleBase" id="RU003435"/>
    </source>
</evidence>
<dbReference type="FunFam" id="1.10.1370.40:FF:000005">
    <property type="entry name" value="Organellar oligopeptidase A, chloroplastic/mitochondrial"/>
    <property type="match status" value="1"/>
</dbReference>
<keyword evidence="4 9" id="KW-0378">Hydrolase</keyword>
<evidence type="ECO:0000256" key="8">
    <source>
        <dbReference type="ARBA" id="ARBA00026100"/>
    </source>
</evidence>
<sequence length="757" mass="84792">MRGTRAAVQNVLRVLLLLNALMASRFSLSRSVHPILKRPTRFLTHSPHFAPTPPLKSRPCPLWSASFSFCLASSSSSSFSPTSLPVFSPSHSPRRYASFSPPPSPPSAMAAAVAAAGDVENPLLKNFEFPPFDSVEADHVRPGVRALLKQLEDDLDELERTVEPTWSKLVEPLEKIVDKLSVVWGMVNHLKAVKDTAELRAAIEEVQPEKVKFQLRLGQSKPIYNAFKAIQESPEWQHLSDARKRIVEGQIKEAVLGGVALDDEKREEFNKVEQELERLSQKFGENVLDATKKFERLVTDKKEIEGLPPTALGLAAQTAVSKGHPGATSEDGPWIITLDGPSFMSVMQHCRNRGLREEVYRAYITRASSGDLDNTPIIDQILKLRLEKARLLNYNNYAEVSMATKMATVEKAQELLEKLRSASWDAAVKDLEELKYFAKSQGAAEADDLRHWDISFWAERLREAKYDINEEELRPYFSLPKVMNGLFNLAKKLFDINIEAADGQAPVWNSDVRFYCIKDSSGSPTAYFYFDPYSRPSEKRGVFHEFGHALQHMLTKVDEGLVAGIRGIEWDAVELPSQFMENWCYHRETLMGIAKHYETGENLPEEVFLKLVAARTYRAGTLSLRQLKFATTDLELHLNYVPGGSASIYDVDQRVSKRTQIIPPLPEDRFLCGGYAAGYYSYKWAEVLSADAFSAFEDAGLDDNKAVEETGHKFRETILALGGGKAPLEVFVEFRGREPSPEALLRHNGLLAATASA</sequence>
<proteinExistence type="inferred from homology"/>
<dbReference type="SUPFAM" id="SSF55486">
    <property type="entry name" value="Metalloproteases ('zincins'), catalytic domain"/>
    <property type="match status" value="1"/>
</dbReference>
<dbReference type="GO" id="GO:0046872">
    <property type="term" value="F:metal ion binding"/>
    <property type="evidence" value="ECO:0007669"/>
    <property type="project" value="UniProtKB-UniRule"/>
</dbReference>
<dbReference type="InterPro" id="IPR045090">
    <property type="entry name" value="Pept_M3A_M3B"/>
</dbReference>
<dbReference type="Gene3D" id="1.10.1370.10">
    <property type="entry name" value="Neurolysin, domain 3"/>
    <property type="match status" value="1"/>
</dbReference>
<comment type="catalytic activity">
    <reaction evidence="7">
        <text>Hydrolysis of oligopeptides, with broad specificity. Gly or Ala commonly occur as P1 or P1' residues, but more distant residues are also important, as is shown by the fact that Z-Gly-Pro-Gly-|-Gly-Pro-Ala is cleaved, but not Z-(Gly)(5).</text>
        <dbReference type="EC" id="3.4.24.70"/>
    </reaction>
</comment>
<evidence type="ECO:0000256" key="4">
    <source>
        <dbReference type="ARBA" id="ARBA00022801"/>
    </source>
</evidence>
<evidence type="ECO:0000259" key="11">
    <source>
        <dbReference type="Pfam" id="PF01432"/>
    </source>
</evidence>
<evidence type="ECO:0000256" key="10">
    <source>
        <dbReference type="SAM" id="SignalP"/>
    </source>
</evidence>
<gene>
    <name evidence="13" type="ORF">LITE_LOCUS12848</name>
</gene>